<dbReference type="InterPro" id="IPR029030">
    <property type="entry name" value="Caspase-like_dom_sf"/>
</dbReference>
<dbReference type="eggNOG" id="COG4249">
    <property type="taxonomic scope" value="Bacteria"/>
</dbReference>
<organism evidence="2 3">
    <name type="scientific">Flavobacterium reichenbachii</name>
    <dbReference type="NCBI Taxonomy" id="362418"/>
    <lineage>
        <taxon>Bacteria</taxon>
        <taxon>Pseudomonadati</taxon>
        <taxon>Bacteroidota</taxon>
        <taxon>Flavobacteriia</taxon>
        <taxon>Flavobacteriales</taxon>
        <taxon>Flavobacteriaceae</taxon>
        <taxon>Flavobacterium</taxon>
    </lineage>
</organism>
<dbReference type="Pfam" id="PF00656">
    <property type="entry name" value="Peptidase_C14"/>
    <property type="match status" value="1"/>
</dbReference>
<evidence type="ECO:0000313" key="2">
    <source>
        <dbReference type="EMBL" id="KFF04474.1"/>
    </source>
</evidence>
<keyword evidence="3" id="KW-1185">Reference proteome</keyword>
<dbReference type="GO" id="GO:0004197">
    <property type="term" value="F:cysteine-type endopeptidase activity"/>
    <property type="evidence" value="ECO:0007669"/>
    <property type="project" value="InterPro"/>
</dbReference>
<dbReference type="InterPro" id="IPR011600">
    <property type="entry name" value="Pept_C14_caspase"/>
</dbReference>
<dbReference type="Proteomes" id="UP000028715">
    <property type="component" value="Unassembled WGS sequence"/>
</dbReference>
<name>A0A085ZJ60_9FLAO</name>
<dbReference type="AlphaFoldDB" id="A0A085ZJ60"/>
<sequence>MIIGVGAYPYLQGGANAIQQSFDGAQLMGQLGSPAVSAEAFYNCVVDLENSNSWITPLGSVEVLVSAPAGSSQVFAGRQHDAATLRNIKTAYRNWKNRCNEHEENTAIFFFCGHGLDNGEQYLLTEDFGEYPDNPWEGSFAFDMTRRAFSSCQAQTQIFLIDSCRQLTPDMLATELPRNPIEPPNRFNRECRYSLVQKAAAPNEAAYGITNDVSFYTKALIGALKGNAADNDAGDFWTVSMGKLSSKMTEFLRDIAVEQGYDQRCMSTTSDVRAILRLSGPPTVPLLITCNPEQALLHASLSYRDLNNNTGDTRAPAMEPWNVNVTAGIYQVGASFEQGGYVGRSKAKSVAPPFCKEEINCI</sequence>
<gene>
    <name evidence="2" type="ORF">IW19_02540</name>
</gene>
<feature type="domain" description="Peptidase C14 caspase" evidence="1">
    <location>
        <begin position="75"/>
        <end position="245"/>
    </location>
</feature>
<dbReference type="Gene3D" id="3.40.50.1460">
    <property type="match status" value="1"/>
</dbReference>
<comment type="caution">
    <text evidence="2">The sequence shown here is derived from an EMBL/GenBank/DDBJ whole genome shotgun (WGS) entry which is preliminary data.</text>
</comment>
<evidence type="ECO:0000259" key="1">
    <source>
        <dbReference type="Pfam" id="PF00656"/>
    </source>
</evidence>
<dbReference type="STRING" id="362418.IW19_02540"/>
<evidence type="ECO:0000313" key="3">
    <source>
        <dbReference type="Proteomes" id="UP000028715"/>
    </source>
</evidence>
<dbReference type="GO" id="GO:0006508">
    <property type="term" value="P:proteolysis"/>
    <property type="evidence" value="ECO:0007669"/>
    <property type="project" value="InterPro"/>
</dbReference>
<protein>
    <recommendedName>
        <fullName evidence="1">Peptidase C14 caspase domain-containing protein</fullName>
    </recommendedName>
</protein>
<proteinExistence type="predicted"/>
<reference evidence="2 3" key="1">
    <citation type="submission" date="2014-07" db="EMBL/GenBank/DDBJ databases">
        <title>Genome of Flavobacterium reichenbachii LMG 25512.</title>
        <authorList>
            <person name="Stropko S.J."/>
            <person name="Pipes S.E."/>
            <person name="Newman J.D."/>
        </authorList>
    </citation>
    <scope>NUCLEOTIDE SEQUENCE [LARGE SCALE GENOMIC DNA]</scope>
    <source>
        <strain evidence="2 3">LMG 25512</strain>
    </source>
</reference>
<dbReference type="EMBL" id="JPRL01000001">
    <property type="protein sequence ID" value="KFF04474.1"/>
    <property type="molecule type" value="Genomic_DNA"/>
</dbReference>
<accession>A0A085ZJ60</accession>
<dbReference type="SUPFAM" id="SSF52129">
    <property type="entry name" value="Caspase-like"/>
    <property type="match status" value="1"/>
</dbReference>